<evidence type="ECO:0000313" key="3">
    <source>
        <dbReference type="Proteomes" id="UP000198960"/>
    </source>
</evidence>
<sequence length="290" mass="29681">MTRTSLRGVLAVLALVLLCSCAERPADDGGGDAGAPPPSPALPEGLVLQVSYTGGYVTPEMLASRLPLLSVYSDGRVLSEGPVTMIYPGPALPNVQLARVDEATVRGLAERALAAGVADTGDLGSPPIADAASTRFTLVTAEGTHVREVYALTEGAGADEQLGDEQRAGRAALAGLLDELTTVTGTASEGYVPDALAVVVRPWTAADDEVEPDLVQPQAPWPGPALPGEPLEPALGLSCLLVAGADVPAVLEAATAANARTPWIGADGARWALTFRPLLPHESDCTALRS</sequence>
<dbReference type="AlphaFoldDB" id="A0A1H8TJR4"/>
<keyword evidence="1" id="KW-0732">Signal</keyword>
<dbReference type="EMBL" id="FOEE01000006">
    <property type="protein sequence ID" value="SEO91107.1"/>
    <property type="molecule type" value="Genomic_DNA"/>
</dbReference>
<reference evidence="3" key="1">
    <citation type="submission" date="2016-10" db="EMBL/GenBank/DDBJ databases">
        <authorList>
            <person name="Varghese N."/>
            <person name="Submissions S."/>
        </authorList>
    </citation>
    <scope>NUCLEOTIDE SEQUENCE [LARGE SCALE GENOMIC DNA]</scope>
    <source>
        <strain evidence="3">DSM 45413</strain>
    </source>
</reference>
<keyword evidence="3" id="KW-1185">Reference proteome</keyword>
<dbReference type="Proteomes" id="UP000198960">
    <property type="component" value="Unassembled WGS sequence"/>
</dbReference>
<evidence type="ECO:0008006" key="4">
    <source>
        <dbReference type="Google" id="ProtNLM"/>
    </source>
</evidence>
<proteinExistence type="predicted"/>
<evidence type="ECO:0000256" key="1">
    <source>
        <dbReference type="SAM" id="SignalP"/>
    </source>
</evidence>
<evidence type="ECO:0000313" key="2">
    <source>
        <dbReference type="EMBL" id="SEO91107.1"/>
    </source>
</evidence>
<protein>
    <recommendedName>
        <fullName evidence="4">Sporulation and spore germination</fullName>
    </recommendedName>
</protein>
<dbReference type="RefSeq" id="WP_139220461.1">
    <property type="nucleotide sequence ID" value="NZ_FOEE01000006.1"/>
</dbReference>
<gene>
    <name evidence="2" type="ORF">SAMN05660991_02324</name>
</gene>
<dbReference type="OrthoDB" id="5184982at2"/>
<name>A0A1H8TJR4_9ACTN</name>
<dbReference type="STRING" id="673521.SAMN05660991_02324"/>
<organism evidence="2 3">
    <name type="scientific">Trujillonella endophytica</name>
    <dbReference type="NCBI Taxonomy" id="673521"/>
    <lineage>
        <taxon>Bacteria</taxon>
        <taxon>Bacillati</taxon>
        <taxon>Actinomycetota</taxon>
        <taxon>Actinomycetes</taxon>
        <taxon>Geodermatophilales</taxon>
        <taxon>Geodermatophilaceae</taxon>
        <taxon>Trujillonella</taxon>
    </lineage>
</organism>
<accession>A0A1H8TJR4</accession>
<dbReference type="PROSITE" id="PS51257">
    <property type="entry name" value="PROKAR_LIPOPROTEIN"/>
    <property type="match status" value="1"/>
</dbReference>
<feature type="signal peptide" evidence="1">
    <location>
        <begin position="1"/>
        <end position="25"/>
    </location>
</feature>
<feature type="chain" id="PRO_5039674445" description="Sporulation and spore germination" evidence="1">
    <location>
        <begin position="26"/>
        <end position="290"/>
    </location>
</feature>